<feature type="domain" description="PPC" evidence="1">
    <location>
        <begin position="18"/>
        <end position="155"/>
    </location>
</feature>
<gene>
    <name evidence="2" type="ORF">SAMN05216481_10234</name>
</gene>
<dbReference type="SUPFAM" id="SSF117856">
    <property type="entry name" value="AF0104/ALDC/Ptd012-like"/>
    <property type="match status" value="1"/>
</dbReference>
<accession>A0A1H9AVV7</accession>
<reference evidence="2 3" key="1">
    <citation type="submission" date="2016-10" db="EMBL/GenBank/DDBJ databases">
        <authorList>
            <person name="de Groot N.N."/>
        </authorList>
    </citation>
    <scope>NUCLEOTIDE SEQUENCE [LARGE SCALE GENOMIC DNA]</scope>
    <source>
        <strain evidence="2 3">CGMCC 4.3519</strain>
    </source>
</reference>
<dbReference type="PIRSF" id="PIRSF016702">
    <property type="entry name" value="DNA_bp_PD1"/>
    <property type="match status" value="1"/>
</dbReference>
<organism evidence="2 3">
    <name type="scientific">Streptomyces radiopugnans</name>
    <dbReference type="NCBI Taxonomy" id="403935"/>
    <lineage>
        <taxon>Bacteria</taxon>
        <taxon>Bacillati</taxon>
        <taxon>Actinomycetota</taxon>
        <taxon>Actinomycetes</taxon>
        <taxon>Kitasatosporales</taxon>
        <taxon>Streptomycetaceae</taxon>
        <taxon>Streptomyces</taxon>
    </lineage>
</organism>
<protein>
    <recommendedName>
        <fullName evidence="1">PPC domain-containing protein</fullName>
    </recommendedName>
</protein>
<proteinExistence type="predicted"/>
<dbReference type="InterPro" id="IPR005175">
    <property type="entry name" value="PPC_dom"/>
</dbReference>
<evidence type="ECO:0000313" key="3">
    <source>
        <dbReference type="Proteomes" id="UP000199055"/>
    </source>
</evidence>
<dbReference type="STRING" id="403935.SAMN05216481_10234"/>
<dbReference type="EMBL" id="FOET01000002">
    <property type="protein sequence ID" value="SEP80617.1"/>
    <property type="molecule type" value="Genomic_DNA"/>
</dbReference>
<dbReference type="Gene3D" id="3.30.1330.80">
    <property type="entry name" value="Hypothetical protein, similar to alpha- acetolactate decarboxylase, domain 2"/>
    <property type="match status" value="1"/>
</dbReference>
<keyword evidence="3" id="KW-1185">Reference proteome</keyword>
<dbReference type="PANTHER" id="PTHR34988">
    <property type="entry name" value="PROTEIN, PUTATIVE-RELATED"/>
    <property type="match status" value="1"/>
</dbReference>
<dbReference type="Pfam" id="PF03479">
    <property type="entry name" value="PCC"/>
    <property type="match status" value="1"/>
</dbReference>
<dbReference type="Proteomes" id="UP000199055">
    <property type="component" value="Unassembled WGS sequence"/>
</dbReference>
<sequence>MTRLPGYPVRMRVKRLQESPESVHVVVLDAGEEAVEAVGRLARELRLGAAQITAIGAFEQAVVGWFDREAGDYRRIPVREQCEVLSLVGDIAVGEDGEPAPHLHAVLGTADGQVRGGHLLEGRTWPTLELVVRNSPTALAKTWRPEVGLALIDPDKTAERP</sequence>
<evidence type="ECO:0000313" key="2">
    <source>
        <dbReference type="EMBL" id="SEP80617.1"/>
    </source>
</evidence>
<dbReference type="PANTHER" id="PTHR34988:SF1">
    <property type="entry name" value="DNA-BINDING PROTEIN"/>
    <property type="match status" value="1"/>
</dbReference>
<name>A0A1H9AVV7_9ACTN</name>
<dbReference type="CDD" id="cd11378">
    <property type="entry name" value="DUF296"/>
    <property type="match status" value="1"/>
</dbReference>
<dbReference type="PROSITE" id="PS51742">
    <property type="entry name" value="PPC"/>
    <property type="match status" value="1"/>
</dbReference>
<dbReference type="InterPro" id="IPR025707">
    <property type="entry name" value="DNA_bp_PD1"/>
</dbReference>
<dbReference type="AlphaFoldDB" id="A0A1H9AVV7"/>
<evidence type="ECO:0000259" key="1">
    <source>
        <dbReference type="PROSITE" id="PS51742"/>
    </source>
</evidence>